<keyword evidence="2" id="KW-0812">Transmembrane</keyword>
<keyword evidence="4" id="KW-1185">Reference proteome</keyword>
<sequence length="134" mass="14096">MKVQELVEKVKNSAGAEIVYARPYEKDGVTVIAAASVASGAGGGDGVDKQGQHGEGGGYGLSAKPTGAYIIKDGSLRWEPAVDVNRVVAMVCAVLIVALLLAARIVRLRAGVQTRRPPRFARINSRVGRKKARS</sequence>
<dbReference type="OrthoDB" id="3830295at2"/>
<feature type="transmembrane region" description="Helical" evidence="2">
    <location>
        <begin position="87"/>
        <end position="106"/>
    </location>
</feature>
<proteinExistence type="predicted"/>
<dbReference type="EMBL" id="VMNW02000176">
    <property type="protein sequence ID" value="KAA9148126.1"/>
    <property type="molecule type" value="Genomic_DNA"/>
</dbReference>
<protein>
    <submittedName>
        <fullName evidence="3">Sporulation protein</fullName>
    </submittedName>
</protein>
<comment type="caution">
    <text evidence="3">The sequence shown here is derived from an EMBL/GenBank/DDBJ whole genome shotgun (WGS) entry which is preliminary data.</text>
</comment>
<feature type="region of interest" description="Disordered" evidence="1">
    <location>
        <begin position="41"/>
        <end position="60"/>
    </location>
</feature>
<evidence type="ECO:0000313" key="3">
    <source>
        <dbReference type="EMBL" id="KAA9148126.1"/>
    </source>
</evidence>
<evidence type="ECO:0000313" key="4">
    <source>
        <dbReference type="Proteomes" id="UP000319769"/>
    </source>
</evidence>
<dbReference type="RefSeq" id="WP_144762006.1">
    <property type="nucleotide sequence ID" value="NZ_VMNW02000176.1"/>
</dbReference>
<name>A0A5N0UHS6_9PSEU</name>
<reference evidence="3" key="1">
    <citation type="submission" date="2019-09" db="EMBL/GenBank/DDBJ databases">
        <authorList>
            <person name="Teo W.F.A."/>
            <person name="Duangmal K."/>
        </authorList>
    </citation>
    <scope>NUCLEOTIDE SEQUENCE [LARGE SCALE GENOMIC DNA]</scope>
    <source>
        <strain evidence="3">K81G1</strain>
    </source>
</reference>
<organism evidence="3 4">
    <name type="scientific">Amycolatopsis acidicola</name>
    <dbReference type="NCBI Taxonomy" id="2596893"/>
    <lineage>
        <taxon>Bacteria</taxon>
        <taxon>Bacillati</taxon>
        <taxon>Actinomycetota</taxon>
        <taxon>Actinomycetes</taxon>
        <taxon>Pseudonocardiales</taxon>
        <taxon>Pseudonocardiaceae</taxon>
        <taxon>Amycolatopsis</taxon>
    </lineage>
</organism>
<evidence type="ECO:0000256" key="2">
    <source>
        <dbReference type="SAM" id="Phobius"/>
    </source>
</evidence>
<gene>
    <name evidence="3" type="ORF">FPZ12_045090</name>
</gene>
<dbReference type="AlphaFoldDB" id="A0A5N0UHS6"/>
<evidence type="ECO:0000256" key="1">
    <source>
        <dbReference type="SAM" id="MobiDB-lite"/>
    </source>
</evidence>
<dbReference type="Proteomes" id="UP000319769">
    <property type="component" value="Unassembled WGS sequence"/>
</dbReference>
<accession>A0A5N0UHS6</accession>
<keyword evidence="2" id="KW-0472">Membrane</keyword>
<keyword evidence="2" id="KW-1133">Transmembrane helix</keyword>